<proteinExistence type="predicted"/>
<dbReference type="RefSeq" id="WP_129204751.1">
    <property type="nucleotide sequence ID" value="NZ_CP035495.1"/>
</dbReference>
<sequence length="208" mass="21261">MTPRRWVVAAAAAPATAALAAALAVGGVAWGMWHASAPFAGGSVASGDLRLTAQAPVWNRVVPEEGLVPLTPGDVTMPGDVIRVTLPVTTYLRGDNLAAALTLRASDVVPGVPTEVTYHVEAPGGALAGPSDGEAALGEPVAVEGLAGSDGGTEARWVVVVDVRVLGEYTWAPDDEPTRGAWDVRGLRVTLDQVREGPGFVTREGGTP</sequence>
<dbReference type="AlphaFoldDB" id="A0A4P6EQA8"/>
<protein>
    <recommendedName>
        <fullName evidence="4">Alternate-type signal peptide domain-containing protein</fullName>
    </recommendedName>
</protein>
<dbReference type="KEGG" id="xyl:ET495_10390"/>
<keyword evidence="3" id="KW-1185">Reference proteome</keyword>
<feature type="chain" id="PRO_5038546684" description="Alternate-type signal peptide domain-containing protein" evidence="1">
    <location>
        <begin position="21"/>
        <end position="208"/>
    </location>
</feature>
<feature type="signal peptide" evidence="1">
    <location>
        <begin position="1"/>
        <end position="20"/>
    </location>
</feature>
<accession>A0A4P6EQA8</accession>
<gene>
    <name evidence="2" type="ORF">ET495_10390</name>
</gene>
<dbReference type="Proteomes" id="UP000291758">
    <property type="component" value="Chromosome"/>
</dbReference>
<evidence type="ECO:0000313" key="3">
    <source>
        <dbReference type="Proteomes" id="UP000291758"/>
    </source>
</evidence>
<dbReference type="EMBL" id="CP035495">
    <property type="protein sequence ID" value="QAY63589.1"/>
    <property type="molecule type" value="Genomic_DNA"/>
</dbReference>
<reference evidence="2 3" key="1">
    <citation type="submission" date="2019-01" db="EMBL/GenBank/DDBJ databases">
        <title>Genome sequencing of strain 2JSPR-7.</title>
        <authorList>
            <person name="Heo J."/>
            <person name="Kim S.-J."/>
            <person name="Kim J.-S."/>
            <person name="Hong S.-B."/>
            <person name="Kwon S.-W."/>
        </authorList>
    </citation>
    <scope>NUCLEOTIDE SEQUENCE [LARGE SCALE GENOMIC DNA]</scope>
    <source>
        <strain evidence="2 3">2JSPR-7</strain>
    </source>
</reference>
<evidence type="ECO:0000313" key="2">
    <source>
        <dbReference type="EMBL" id="QAY63589.1"/>
    </source>
</evidence>
<name>A0A4P6EQA8_9MICO</name>
<evidence type="ECO:0000256" key="1">
    <source>
        <dbReference type="SAM" id="SignalP"/>
    </source>
</evidence>
<evidence type="ECO:0008006" key="4">
    <source>
        <dbReference type="Google" id="ProtNLM"/>
    </source>
</evidence>
<keyword evidence="1" id="KW-0732">Signal</keyword>
<dbReference type="OrthoDB" id="4827586at2"/>
<organism evidence="2 3">
    <name type="scientific">Xylanimonas allomyrinae</name>
    <dbReference type="NCBI Taxonomy" id="2509459"/>
    <lineage>
        <taxon>Bacteria</taxon>
        <taxon>Bacillati</taxon>
        <taxon>Actinomycetota</taxon>
        <taxon>Actinomycetes</taxon>
        <taxon>Micrococcales</taxon>
        <taxon>Promicromonosporaceae</taxon>
        <taxon>Xylanimonas</taxon>
    </lineage>
</organism>